<organism evidence="3 4">
    <name type="scientific">Pseudorhodoferax soli</name>
    <dbReference type="NCBI Taxonomy" id="545864"/>
    <lineage>
        <taxon>Bacteria</taxon>
        <taxon>Pseudomonadati</taxon>
        <taxon>Pseudomonadota</taxon>
        <taxon>Betaproteobacteria</taxon>
        <taxon>Burkholderiales</taxon>
        <taxon>Comamonadaceae</taxon>
    </lineage>
</organism>
<dbReference type="EMBL" id="QPJK01000003">
    <property type="protein sequence ID" value="RCW72625.1"/>
    <property type="molecule type" value="Genomic_DNA"/>
</dbReference>
<keyword evidence="3" id="KW-0675">Receptor</keyword>
<keyword evidence="2" id="KW-0732">Signal</keyword>
<dbReference type="RefSeq" id="WP_114468037.1">
    <property type="nucleotide sequence ID" value="NZ_QPJK01000003.1"/>
</dbReference>
<name>A0A368XXN2_9BURK</name>
<dbReference type="PIRSF" id="PIRSF017082">
    <property type="entry name" value="YflP"/>
    <property type="match status" value="1"/>
</dbReference>
<dbReference type="PANTHER" id="PTHR42928">
    <property type="entry name" value="TRICARBOXYLATE-BINDING PROTEIN"/>
    <property type="match status" value="1"/>
</dbReference>
<proteinExistence type="inferred from homology"/>
<evidence type="ECO:0000256" key="1">
    <source>
        <dbReference type="ARBA" id="ARBA00006987"/>
    </source>
</evidence>
<dbReference type="PANTHER" id="PTHR42928:SF5">
    <property type="entry name" value="BLR1237 PROTEIN"/>
    <property type="match status" value="1"/>
</dbReference>
<dbReference type="SUPFAM" id="SSF53850">
    <property type="entry name" value="Periplasmic binding protein-like II"/>
    <property type="match status" value="1"/>
</dbReference>
<dbReference type="AlphaFoldDB" id="A0A368XXN2"/>
<dbReference type="InterPro" id="IPR005064">
    <property type="entry name" value="BUG"/>
</dbReference>
<comment type="similarity">
    <text evidence="1">Belongs to the UPF0065 (bug) family.</text>
</comment>
<dbReference type="OrthoDB" id="8678477at2"/>
<sequence length="331" mass="35348">MKFCSPTGVRRCAALAAVLLLQGAAWAQSAWPERPVTLVVPYSAGGPTDVVARMLAIPMARTLGQPLVVENTVGAGGTIGPARVAKAQPNGYTILIHHMGMATAPALYKKLPYDPLKDFEYIGQVMDVPMTLLSRKDFPANTFPELLAYVKQHKDKVTLANAGIGAVSQLCGMLLAHQIGVDLTTVPYKGAGPALADIMSGQVDLICDQTTQTVPVIKDGQRVKVFGVTTPRRLASLPDVKTLDEQGLKGFDVKVWHGVYAPKGTPPEVLAKINQALRSALQDDMVKQRLADLSSEIVPMDKVTPEGLRSHLAAETEKWGKVIKAAGVSAE</sequence>
<feature type="signal peptide" evidence="2">
    <location>
        <begin position="1"/>
        <end position="27"/>
    </location>
</feature>
<evidence type="ECO:0000313" key="3">
    <source>
        <dbReference type="EMBL" id="RCW72625.1"/>
    </source>
</evidence>
<accession>A0A368XXN2</accession>
<evidence type="ECO:0000256" key="2">
    <source>
        <dbReference type="SAM" id="SignalP"/>
    </source>
</evidence>
<reference evidence="3 4" key="1">
    <citation type="submission" date="2018-07" db="EMBL/GenBank/DDBJ databases">
        <title>Genomic Encyclopedia of Type Strains, Phase IV (KMG-IV): sequencing the most valuable type-strain genomes for metagenomic binning, comparative biology and taxonomic classification.</title>
        <authorList>
            <person name="Goeker M."/>
        </authorList>
    </citation>
    <scope>NUCLEOTIDE SEQUENCE [LARGE SCALE GENOMIC DNA]</scope>
    <source>
        <strain evidence="3 4">DSM 21634</strain>
    </source>
</reference>
<evidence type="ECO:0000313" key="4">
    <source>
        <dbReference type="Proteomes" id="UP000252884"/>
    </source>
</evidence>
<feature type="chain" id="PRO_5017033915" evidence="2">
    <location>
        <begin position="28"/>
        <end position="331"/>
    </location>
</feature>
<dbReference type="Pfam" id="PF03401">
    <property type="entry name" value="TctC"/>
    <property type="match status" value="1"/>
</dbReference>
<gene>
    <name evidence="3" type="ORF">DES41_103231</name>
</gene>
<dbReference type="Proteomes" id="UP000252884">
    <property type="component" value="Unassembled WGS sequence"/>
</dbReference>
<keyword evidence="4" id="KW-1185">Reference proteome</keyword>
<dbReference type="Gene3D" id="3.40.190.10">
    <property type="entry name" value="Periplasmic binding protein-like II"/>
    <property type="match status" value="1"/>
</dbReference>
<dbReference type="InterPro" id="IPR042100">
    <property type="entry name" value="Bug_dom1"/>
</dbReference>
<comment type="caution">
    <text evidence="3">The sequence shown here is derived from an EMBL/GenBank/DDBJ whole genome shotgun (WGS) entry which is preliminary data.</text>
</comment>
<protein>
    <submittedName>
        <fullName evidence="3">Tripartite-type tricarboxylate transporter receptor subunit TctC</fullName>
    </submittedName>
</protein>
<dbReference type="Gene3D" id="3.40.190.150">
    <property type="entry name" value="Bordetella uptake gene, domain 1"/>
    <property type="match status" value="1"/>
</dbReference>